<dbReference type="Proteomes" id="UP000033632">
    <property type="component" value="Unassembled WGS sequence"/>
</dbReference>
<dbReference type="PATRIC" id="fig|443610.3.peg.3481"/>
<proteinExistence type="predicted"/>
<evidence type="ECO:0000313" key="1">
    <source>
        <dbReference type="EMBL" id="KKB12908.1"/>
    </source>
</evidence>
<reference evidence="1 2" key="1">
    <citation type="submission" date="2015-03" db="EMBL/GenBank/DDBJ databases">
        <authorList>
            <person name="Hassan Y.I."/>
            <person name="Lepp D."/>
            <person name="Li X.-Z."/>
            <person name="Zhou T."/>
        </authorList>
    </citation>
    <scope>NUCLEOTIDE SEQUENCE [LARGE SCALE GENOMIC DNA]</scope>
    <source>
        <strain evidence="1 2">BD-c194</strain>
    </source>
</reference>
<dbReference type="EMBL" id="JZEX01000056">
    <property type="protein sequence ID" value="KKB12908.1"/>
    <property type="molecule type" value="Genomic_DNA"/>
</dbReference>
<protein>
    <submittedName>
        <fullName evidence="1">Uncharacterized protein</fullName>
    </submittedName>
</protein>
<gene>
    <name evidence="1" type="ORF">VE25_04960</name>
</gene>
<sequence length="93" mass="10415">MEALRAHIGRRVRTLTTARHSGFDGVALTLTDPVELPADTQGFIANPWQDYVLIALPNNPGHFPNLDKLMRSGQFHLIAAKSTDFTRQFEIDI</sequence>
<keyword evidence="2" id="KW-1185">Reference proteome</keyword>
<comment type="caution">
    <text evidence="1">The sequence shown here is derived from an EMBL/GenBank/DDBJ whole genome shotgun (WGS) entry which is preliminary data.</text>
</comment>
<name>A0A0F5FVP7_9HYPH</name>
<organism evidence="1 2">
    <name type="scientific">Devosia geojensis</name>
    <dbReference type="NCBI Taxonomy" id="443610"/>
    <lineage>
        <taxon>Bacteria</taxon>
        <taxon>Pseudomonadati</taxon>
        <taxon>Pseudomonadota</taxon>
        <taxon>Alphaproteobacteria</taxon>
        <taxon>Hyphomicrobiales</taxon>
        <taxon>Devosiaceae</taxon>
        <taxon>Devosia</taxon>
    </lineage>
</organism>
<dbReference type="AlphaFoldDB" id="A0A0F5FVP7"/>
<evidence type="ECO:0000313" key="2">
    <source>
        <dbReference type="Proteomes" id="UP000033632"/>
    </source>
</evidence>
<accession>A0A0F5FVP7</accession>